<keyword evidence="2 4" id="KW-0863">Zinc-finger</keyword>
<name>K0SQS1_THAOC</name>
<feature type="domain" description="MYND-type" evidence="6">
    <location>
        <begin position="376"/>
        <end position="418"/>
    </location>
</feature>
<evidence type="ECO:0000256" key="1">
    <source>
        <dbReference type="ARBA" id="ARBA00022723"/>
    </source>
</evidence>
<dbReference type="InterPro" id="IPR001841">
    <property type="entry name" value="Znf_RING"/>
</dbReference>
<evidence type="ECO:0000259" key="5">
    <source>
        <dbReference type="PROSITE" id="PS50089"/>
    </source>
</evidence>
<accession>K0SQS1</accession>
<keyword evidence="8" id="KW-1185">Reference proteome</keyword>
<dbReference type="PROSITE" id="PS01360">
    <property type="entry name" value="ZF_MYND_1"/>
    <property type="match status" value="1"/>
</dbReference>
<keyword evidence="3" id="KW-0862">Zinc</keyword>
<dbReference type="eggNOG" id="ENOG502QR5D">
    <property type="taxonomic scope" value="Eukaryota"/>
</dbReference>
<evidence type="ECO:0000256" key="4">
    <source>
        <dbReference type="PROSITE-ProRule" id="PRU00134"/>
    </source>
</evidence>
<dbReference type="SUPFAM" id="SSF81901">
    <property type="entry name" value="HCP-like"/>
    <property type="match status" value="1"/>
</dbReference>
<feature type="non-terminal residue" evidence="7">
    <location>
        <position position="1"/>
    </location>
</feature>
<dbReference type="InterPro" id="IPR011990">
    <property type="entry name" value="TPR-like_helical_dom_sf"/>
</dbReference>
<evidence type="ECO:0008006" key="9">
    <source>
        <dbReference type="Google" id="ProtNLM"/>
    </source>
</evidence>
<evidence type="ECO:0000313" key="7">
    <source>
        <dbReference type="EMBL" id="EJK68628.1"/>
    </source>
</evidence>
<evidence type="ECO:0000256" key="2">
    <source>
        <dbReference type="ARBA" id="ARBA00022771"/>
    </source>
</evidence>
<dbReference type="PROSITE" id="PS50865">
    <property type="entry name" value="ZF_MYND_2"/>
    <property type="match status" value="1"/>
</dbReference>
<organism evidence="7 8">
    <name type="scientific">Thalassiosira oceanica</name>
    <name type="common">Marine diatom</name>
    <dbReference type="NCBI Taxonomy" id="159749"/>
    <lineage>
        <taxon>Eukaryota</taxon>
        <taxon>Sar</taxon>
        <taxon>Stramenopiles</taxon>
        <taxon>Ochrophyta</taxon>
        <taxon>Bacillariophyta</taxon>
        <taxon>Coscinodiscophyceae</taxon>
        <taxon>Thalassiosirophycidae</taxon>
        <taxon>Thalassiosirales</taxon>
        <taxon>Thalassiosiraceae</taxon>
        <taxon>Thalassiosira</taxon>
    </lineage>
</organism>
<dbReference type="InterPro" id="IPR006597">
    <property type="entry name" value="Sel1-like"/>
</dbReference>
<proteinExistence type="predicted"/>
<dbReference type="InterPro" id="IPR013083">
    <property type="entry name" value="Znf_RING/FYVE/PHD"/>
</dbReference>
<protein>
    <recommendedName>
        <fullName evidence="9">MYND-type domain-containing protein</fullName>
    </recommendedName>
</protein>
<dbReference type="Pfam" id="PF01753">
    <property type="entry name" value="zf-MYND"/>
    <property type="match status" value="1"/>
</dbReference>
<dbReference type="InterPro" id="IPR002893">
    <property type="entry name" value="Znf_MYND"/>
</dbReference>
<evidence type="ECO:0000259" key="6">
    <source>
        <dbReference type="PROSITE" id="PS50865"/>
    </source>
</evidence>
<dbReference type="Proteomes" id="UP000266841">
    <property type="component" value="Unassembled WGS sequence"/>
</dbReference>
<evidence type="ECO:0000313" key="8">
    <source>
        <dbReference type="Proteomes" id="UP000266841"/>
    </source>
</evidence>
<comment type="caution">
    <text evidence="7">The sequence shown here is derived from an EMBL/GenBank/DDBJ whole genome shotgun (WGS) entry which is preliminary data.</text>
</comment>
<dbReference type="GO" id="GO:0008270">
    <property type="term" value="F:zinc ion binding"/>
    <property type="evidence" value="ECO:0007669"/>
    <property type="project" value="UniProtKB-KW"/>
</dbReference>
<dbReference type="PROSITE" id="PS50089">
    <property type="entry name" value="ZF_RING_2"/>
    <property type="match status" value="1"/>
</dbReference>
<reference evidence="7 8" key="1">
    <citation type="journal article" date="2012" name="Genome Biol.">
        <title>Genome and low-iron response of an oceanic diatom adapted to chronic iron limitation.</title>
        <authorList>
            <person name="Lommer M."/>
            <person name="Specht M."/>
            <person name="Roy A.S."/>
            <person name="Kraemer L."/>
            <person name="Andreson R."/>
            <person name="Gutowska M.A."/>
            <person name="Wolf J."/>
            <person name="Bergner S.V."/>
            <person name="Schilhabel M.B."/>
            <person name="Klostermeier U.C."/>
            <person name="Beiko R.G."/>
            <person name="Rosenstiel P."/>
            <person name="Hippler M."/>
            <person name="Laroche J."/>
        </authorList>
    </citation>
    <scope>NUCLEOTIDE SEQUENCE [LARGE SCALE GENOMIC DNA]</scope>
    <source>
        <strain evidence="7 8">CCMP1005</strain>
    </source>
</reference>
<dbReference type="Gene3D" id="3.30.40.10">
    <property type="entry name" value="Zinc/RING finger domain, C3HC4 (zinc finger)"/>
    <property type="match status" value="1"/>
</dbReference>
<dbReference type="Gene3D" id="6.10.140.2220">
    <property type="match status" value="1"/>
</dbReference>
<gene>
    <name evidence="7" type="ORF">THAOC_10172</name>
</gene>
<dbReference type="SUPFAM" id="SSF57850">
    <property type="entry name" value="RING/U-box"/>
    <property type="match status" value="1"/>
</dbReference>
<dbReference type="Gene3D" id="1.25.40.10">
    <property type="entry name" value="Tetratricopeptide repeat domain"/>
    <property type="match status" value="1"/>
</dbReference>
<evidence type="ECO:0000256" key="3">
    <source>
        <dbReference type="ARBA" id="ARBA00022833"/>
    </source>
</evidence>
<dbReference type="SMART" id="SM00671">
    <property type="entry name" value="SEL1"/>
    <property type="match status" value="3"/>
</dbReference>
<dbReference type="AlphaFoldDB" id="K0SQS1"/>
<sequence>PASRSEQTEQKRTDEERLLDEVAEERMMEEIAKQKELIDAPPGDTEGGIAHRVSQDNKLGQLEFKYQFLVEKERLARVLLKFQELYGDIYSEPCLICLDDIHVHASSANFVERFLCCGGFICKSCSRDLRESGVGLDRCPLCRESLDDKTAAEKTATLKLMALAKRGVIWAQSHVGRCMIYGVGGFEKQVQTGVEWVNKAAAQNYPPALYELSKIYRSGIASELEKSEEKANELLLESANLGYSFANTALAKVCFDTDQDEAYFRASVAFALDNTNEQAAFILGGLHYDKEVPEPSLYLACYFRNIAACGDTDGAACYYFGESLLHLDNHLYGENATNGFNVWPAAFFWMRKSRDLGFNDARELLKQWETIEQDTCGNCGKEVQSDMKYKQCSKCRAQWYCSKECQIEAWRAGHKKDCKRATILKFEDYLNAE</sequence>
<dbReference type="GO" id="GO:0005737">
    <property type="term" value="C:cytoplasm"/>
    <property type="evidence" value="ECO:0007669"/>
    <property type="project" value="UniProtKB-ARBA"/>
</dbReference>
<feature type="domain" description="RING-type" evidence="5">
    <location>
        <begin position="94"/>
        <end position="143"/>
    </location>
</feature>
<keyword evidence="1" id="KW-0479">Metal-binding</keyword>
<dbReference type="SUPFAM" id="SSF144232">
    <property type="entry name" value="HIT/MYND zinc finger-like"/>
    <property type="match status" value="1"/>
</dbReference>
<dbReference type="EMBL" id="AGNL01011055">
    <property type="protein sequence ID" value="EJK68628.1"/>
    <property type="molecule type" value="Genomic_DNA"/>
</dbReference>